<dbReference type="EMBL" id="CP000939">
    <property type="protein sequence ID" value="ACA44484.1"/>
    <property type="molecule type" value="Genomic_DNA"/>
</dbReference>
<evidence type="ECO:0000313" key="2">
    <source>
        <dbReference type="Proteomes" id="UP000008541"/>
    </source>
</evidence>
<dbReference type="HOGENOM" id="CLU_3307196_0_0_9"/>
<dbReference type="AlphaFoldDB" id="B1IG65"/>
<evidence type="ECO:0000313" key="1">
    <source>
        <dbReference type="EMBL" id="ACA44484.1"/>
    </source>
</evidence>
<name>B1IG65_CLOBK</name>
<organism evidence="1 2">
    <name type="scientific">Clostridium botulinum (strain Okra / Type B1)</name>
    <dbReference type="NCBI Taxonomy" id="498213"/>
    <lineage>
        <taxon>Bacteria</taxon>
        <taxon>Bacillati</taxon>
        <taxon>Bacillota</taxon>
        <taxon>Clostridia</taxon>
        <taxon>Eubacteriales</taxon>
        <taxon>Clostridiaceae</taxon>
        <taxon>Clostridium</taxon>
    </lineage>
</organism>
<dbReference type="KEGG" id="cbb:CLD_2487"/>
<sequence length="39" mass="4749">MSNKEIYDFSKDLLYQLELIILNIKNKLINYYKTKAPRL</sequence>
<gene>
    <name evidence="1" type="ordered locus">CLD_2487</name>
</gene>
<dbReference type="Proteomes" id="UP000008541">
    <property type="component" value="Chromosome"/>
</dbReference>
<protein>
    <submittedName>
        <fullName evidence="1">Uncharacterized protein</fullName>
    </submittedName>
</protein>
<accession>B1IG65</accession>
<reference evidence="1 2" key="1">
    <citation type="journal article" date="2007" name="PLoS ONE">
        <title>Analysis of the neurotoxin complex genes in Clostridium botulinum A1-A4 and B1 strains: BoNT/A3, /Ba4 and /B1 clusters are located within plasmids.</title>
        <authorList>
            <person name="Smith T.J."/>
            <person name="Hill K.K."/>
            <person name="Foley B.T."/>
            <person name="Detter J.C."/>
            <person name="Munk A.C."/>
            <person name="Bruce D.C."/>
            <person name="Doggett N.A."/>
            <person name="Smith L.A."/>
            <person name="Marks J.D."/>
            <person name="Xie G."/>
            <person name="Brettin T.S."/>
        </authorList>
    </citation>
    <scope>NUCLEOTIDE SEQUENCE [LARGE SCALE GENOMIC DNA]</scope>
    <source>
        <strain evidence="2">Okra / Type B1</strain>
    </source>
</reference>
<proteinExistence type="predicted"/>